<dbReference type="EMBL" id="BPLQ01013130">
    <property type="protein sequence ID" value="GIY70067.1"/>
    <property type="molecule type" value="Genomic_DNA"/>
</dbReference>
<dbReference type="AlphaFoldDB" id="A0AAV4VID1"/>
<evidence type="ECO:0000313" key="2">
    <source>
        <dbReference type="Proteomes" id="UP001054837"/>
    </source>
</evidence>
<accession>A0AAV4VID1</accession>
<keyword evidence="2" id="KW-1185">Reference proteome</keyword>
<proteinExistence type="predicted"/>
<evidence type="ECO:0000313" key="1">
    <source>
        <dbReference type="EMBL" id="GIY70067.1"/>
    </source>
</evidence>
<comment type="caution">
    <text evidence="1">The sequence shown here is derived from an EMBL/GenBank/DDBJ whole genome shotgun (WGS) entry which is preliminary data.</text>
</comment>
<gene>
    <name evidence="1" type="ORF">CDAR_488941</name>
</gene>
<reference evidence="1 2" key="1">
    <citation type="submission" date="2021-06" db="EMBL/GenBank/DDBJ databases">
        <title>Caerostris darwini draft genome.</title>
        <authorList>
            <person name="Kono N."/>
            <person name="Arakawa K."/>
        </authorList>
    </citation>
    <scope>NUCLEOTIDE SEQUENCE [LARGE SCALE GENOMIC DNA]</scope>
</reference>
<name>A0AAV4VID1_9ARAC</name>
<organism evidence="1 2">
    <name type="scientific">Caerostris darwini</name>
    <dbReference type="NCBI Taxonomy" id="1538125"/>
    <lineage>
        <taxon>Eukaryota</taxon>
        <taxon>Metazoa</taxon>
        <taxon>Ecdysozoa</taxon>
        <taxon>Arthropoda</taxon>
        <taxon>Chelicerata</taxon>
        <taxon>Arachnida</taxon>
        <taxon>Araneae</taxon>
        <taxon>Araneomorphae</taxon>
        <taxon>Entelegynae</taxon>
        <taxon>Araneoidea</taxon>
        <taxon>Araneidae</taxon>
        <taxon>Caerostris</taxon>
    </lineage>
</organism>
<dbReference type="Proteomes" id="UP001054837">
    <property type="component" value="Unassembled WGS sequence"/>
</dbReference>
<sequence>MRRNESEELLFASLILLFNVTTALFSMPRKNLKTKTVNRMETDDCYSEVYVSKIWCFCHKERKFAKDLKSSVFCDTTVVVLK</sequence>
<protein>
    <recommendedName>
        <fullName evidence="3">Secreted protein</fullName>
    </recommendedName>
</protein>
<evidence type="ECO:0008006" key="3">
    <source>
        <dbReference type="Google" id="ProtNLM"/>
    </source>
</evidence>